<accession>A0ABN1MH44</accession>
<keyword evidence="3" id="KW-0238">DNA-binding</keyword>
<dbReference type="Pfam" id="PF00488">
    <property type="entry name" value="MutS_V"/>
    <property type="match status" value="1"/>
</dbReference>
<keyword evidence="7" id="KW-1185">Reference proteome</keyword>
<evidence type="ECO:0000313" key="7">
    <source>
        <dbReference type="Proteomes" id="UP001500507"/>
    </source>
</evidence>
<feature type="transmembrane region" description="Helical" evidence="4">
    <location>
        <begin position="26"/>
        <end position="47"/>
    </location>
</feature>
<keyword evidence="4" id="KW-0472">Membrane</keyword>
<evidence type="ECO:0000256" key="2">
    <source>
        <dbReference type="ARBA" id="ARBA00022840"/>
    </source>
</evidence>
<dbReference type="SUPFAM" id="SSF52540">
    <property type="entry name" value="P-loop containing nucleoside triphosphate hydrolases"/>
    <property type="match status" value="1"/>
</dbReference>
<organism evidence="6 7">
    <name type="scientific">Gangjinia marincola</name>
    <dbReference type="NCBI Taxonomy" id="578463"/>
    <lineage>
        <taxon>Bacteria</taxon>
        <taxon>Pseudomonadati</taxon>
        <taxon>Bacteroidota</taxon>
        <taxon>Flavobacteriia</taxon>
        <taxon>Flavobacteriales</taxon>
        <taxon>Flavobacteriaceae</taxon>
        <taxon>Gangjinia</taxon>
    </lineage>
</organism>
<dbReference type="RefSeq" id="WP_343765817.1">
    <property type="nucleotide sequence ID" value="NZ_BAAAFG010000015.1"/>
</dbReference>
<feature type="domain" description="DNA mismatch repair proteins mutS family" evidence="5">
    <location>
        <begin position="415"/>
        <end position="587"/>
    </location>
</feature>
<dbReference type="Proteomes" id="UP001500507">
    <property type="component" value="Unassembled WGS sequence"/>
</dbReference>
<keyword evidence="1" id="KW-0547">Nucleotide-binding</keyword>
<keyword evidence="4" id="KW-0812">Transmembrane</keyword>
<evidence type="ECO:0000259" key="5">
    <source>
        <dbReference type="SMART" id="SM00534"/>
    </source>
</evidence>
<feature type="transmembrane region" description="Helical" evidence="4">
    <location>
        <begin position="233"/>
        <end position="251"/>
    </location>
</feature>
<evidence type="ECO:0000256" key="1">
    <source>
        <dbReference type="ARBA" id="ARBA00022741"/>
    </source>
</evidence>
<proteinExistence type="predicted"/>
<sequence>MPSSNQFHREQITTHLKRSRLLKKKLVISSTLRGILFIALLTAMYFAYPNAKLVIGLLVMGVVLFLILVTRHDNIKSKRRLHQKIITLSEMELRGLKGDFSTFSGGKEYKNAHHYFSHDIDLFGDHSFFQQVNRTGLPKGGKVLANLITSNAVENIKEKQNVVKELAAIPEWRQLFTAHAQLVQPEESPERILKWLREYTFFTPKFTKALVYGFSAVSVALLIGYWADVLPGKYPLIWFFIGFGISGRYFAKVNAISSRTSKAQSTFRQYYQLIALVEQQEFKSNPLKDQREKIISTSKKASAILKSFAKRLDELDQRNNFLIGIFGNAFLLRDLYKAHQIEHWIKMHRDKVAQWFDVIPFFDAYNSLANYAFNHQNYTYPIIVNDHTVIKAVQLVHPMIDPAVAVRSNFHINTGEFFITTGANMAGKSTFLRTVGLHIVMANVGLPVCAEKSHYHPIKLITSMRTTDSLTDDASYFFSELKRLQFITEEIQKDRYFIILDEILKGTNSTDKAEGSAKFVEKLVQSKSTGIIATHDLSLCKTAEKFDRVKNYYFDAVIKNDELYFDYTLKEGVCSNMNASFLMKKMGIVDH</sequence>
<protein>
    <submittedName>
        <fullName evidence="6">MutS family DNA mismatch repair protein</fullName>
    </submittedName>
</protein>
<evidence type="ECO:0000313" key="6">
    <source>
        <dbReference type="EMBL" id="GAA0872449.1"/>
    </source>
</evidence>
<feature type="transmembrane region" description="Helical" evidence="4">
    <location>
        <begin position="53"/>
        <end position="70"/>
    </location>
</feature>
<gene>
    <name evidence="6" type="ORF">GCM10009117_15960</name>
</gene>
<comment type="caution">
    <text evidence="6">The sequence shown here is derived from an EMBL/GenBank/DDBJ whole genome shotgun (WGS) entry which is preliminary data.</text>
</comment>
<dbReference type="Gene3D" id="3.40.50.300">
    <property type="entry name" value="P-loop containing nucleotide triphosphate hydrolases"/>
    <property type="match status" value="1"/>
</dbReference>
<dbReference type="EMBL" id="BAAAFG010000015">
    <property type="protein sequence ID" value="GAA0872449.1"/>
    <property type="molecule type" value="Genomic_DNA"/>
</dbReference>
<name>A0ABN1MH44_9FLAO</name>
<dbReference type="InterPro" id="IPR045076">
    <property type="entry name" value="MutS"/>
</dbReference>
<dbReference type="InterPro" id="IPR000432">
    <property type="entry name" value="DNA_mismatch_repair_MutS_C"/>
</dbReference>
<dbReference type="PANTHER" id="PTHR11361">
    <property type="entry name" value="DNA MISMATCH REPAIR PROTEIN MUTS FAMILY MEMBER"/>
    <property type="match status" value="1"/>
</dbReference>
<evidence type="ECO:0000256" key="3">
    <source>
        <dbReference type="ARBA" id="ARBA00023125"/>
    </source>
</evidence>
<dbReference type="SMART" id="SM00534">
    <property type="entry name" value="MUTSac"/>
    <property type="match status" value="1"/>
</dbReference>
<dbReference type="InterPro" id="IPR027417">
    <property type="entry name" value="P-loop_NTPase"/>
</dbReference>
<keyword evidence="2" id="KW-0067">ATP-binding</keyword>
<evidence type="ECO:0000256" key="4">
    <source>
        <dbReference type="SAM" id="Phobius"/>
    </source>
</evidence>
<dbReference type="PANTHER" id="PTHR11361:SF99">
    <property type="entry name" value="DNA MISMATCH REPAIR PROTEIN"/>
    <property type="match status" value="1"/>
</dbReference>
<feature type="transmembrane region" description="Helical" evidence="4">
    <location>
        <begin position="209"/>
        <end position="227"/>
    </location>
</feature>
<keyword evidence="4" id="KW-1133">Transmembrane helix</keyword>
<reference evidence="6 7" key="1">
    <citation type="journal article" date="2019" name="Int. J. Syst. Evol. Microbiol.">
        <title>The Global Catalogue of Microorganisms (GCM) 10K type strain sequencing project: providing services to taxonomists for standard genome sequencing and annotation.</title>
        <authorList>
            <consortium name="The Broad Institute Genomics Platform"/>
            <consortium name="The Broad Institute Genome Sequencing Center for Infectious Disease"/>
            <person name="Wu L."/>
            <person name="Ma J."/>
        </authorList>
    </citation>
    <scope>NUCLEOTIDE SEQUENCE [LARGE SCALE GENOMIC DNA]</scope>
    <source>
        <strain evidence="6 7">JCM 16082</strain>
    </source>
</reference>